<keyword evidence="2 4" id="KW-0547">Nucleotide-binding</keyword>
<gene>
    <name evidence="6" type="ORF">SAMN05216247_11381</name>
</gene>
<evidence type="ECO:0000259" key="5">
    <source>
        <dbReference type="PROSITE" id="PS50975"/>
    </source>
</evidence>
<evidence type="ECO:0000256" key="1">
    <source>
        <dbReference type="ARBA" id="ARBA00022598"/>
    </source>
</evidence>
<evidence type="ECO:0000256" key="4">
    <source>
        <dbReference type="PROSITE-ProRule" id="PRU00409"/>
    </source>
</evidence>
<dbReference type="InterPro" id="IPR052032">
    <property type="entry name" value="ATP-dep_AA_Ligase"/>
</dbReference>
<dbReference type="Proteomes" id="UP000182902">
    <property type="component" value="Unassembled WGS sequence"/>
</dbReference>
<name>A0A1H3U8G1_9PSED</name>
<dbReference type="Gene3D" id="3.30.470.20">
    <property type="entry name" value="ATP-grasp fold, B domain"/>
    <property type="match status" value="1"/>
</dbReference>
<accession>A0A1H3U8G1</accession>
<protein>
    <submittedName>
        <fullName evidence="6">ATP-grasp domain-containing protein</fullName>
    </submittedName>
</protein>
<sequence>MTRAIERYAVIVDPYSSGNQFAKEFAREGVRLVAVLSCAEPPEVYAASYRPQDFFKVYVAPAADLKALADELRDYSPICVLTGCESGVELAERLAPMLLPQAANAPGLALARRDKGLMAAAASAAGVPMMKQICTNDFASVERWRVDNGLAHRHLVVKPPKSASTDGVSKVSPDESLQVAFTRLLDKPNRLGIINDRVLVQEYLAGTEYVVDTFSYAGVHTLCSVCKYTKLANAHGMAIYDRMEWVSHDDPIIQTLADYAERVLDALGIAWGNSHIEIMQTTDGPRLIELGARPHGGGHPALCLIATGDSQVHRAVRYFTQGVTPPKRFTLLKHMNVVFFRALAPCIARNLEKLHALGALRSYVDASIQVKEGQAVPATRDLFATLALGFVVLANDDPQQLAKDVEAVRQAEAEVFQQDMQGVA</sequence>
<dbReference type="AlphaFoldDB" id="A0A1H3U8G1"/>
<evidence type="ECO:0000313" key="7">
    <source>
        <dbReference type="Proteomes" id="UP000182902"/>
    </source>
</evidence>
<dbReference type="GO" id="GO:0005524">
    <property type="term" value="F:ATP binding"/>
    <property type="evidence" value="ECO:0007669"/>
    <property type="project" value="UniProtKB-UniRule"/>
</dbReference>
<dbReference type="SUPFAM" id="SSF56059">
    <property type="entry name" value="Glutathione synthetase ATP-binding domain-like"/>
    <property type="match status" value="1"/>
</dbReference>
<dbReference type="InterPro" id="IPR011761">
    <property type="entry name" value="ATP-grasp"/>
</dbReference>
<dbReference type="PROSITE" id="PS50975">
    <property type="entry name" value="ATP_GRASP"/>
    <property type="match status" value="1"/>
</dbReference>
<dbReference type="GO" id="GO:0016874">
    <property type="term" value="F:ligase activity"/>
    <property type="evidence" value="ECO:0007669"/>
    <property type="project" value="UniProtKB-KW"/>
</dbReference>
<reference evidence="6 7" key="1">
    <citation type="submission" date="2016-10" db="EMBL/GenBank/DDBJ databases">
        <authorList>
            <person name="de Groot N.N."/>
        </authorList>
    </citation>
    <scope>NUCLEOTIDE SEQUENCE [LARGE SCALE GENOMIC DNA]</scope>
    <source>
        <strain evidence="6 7">ICMP 14252</strain>
    </source>
</reference>
<dbReference type="PANTHER" id="PTHR43585">
    <property type="entry name" value="FUMIPYRROLE BIOSYNTHESIS PROTEIN C"/>
    <property type="match status" value="1"/>
</dbReference>
<feature type="domain" description="ATP-grasp" evidence="5">
    <location>
        <begin position="119"/>
        <end position="320"/>
    </location>
</feature>
<dbReference type="PANTHER" id="PTHR43585:SF2">
    <property type="entry name" value="ATP-GRASP ENZYME FSQD"/>
    <property type="match status" value="1"/>
</dbReference>
<evidence type="ECO:0000256" key="3">
    <source>
        <dbReference type="ARBA" id="ARBA00022840"/>
    </source>
</evidence>
<dbReference type="Pfam" id="PF13535">
    <property type="entry name" value="ATP-grasp_4"/>
    <property type="match status" value="1"/>
</dbReference>
<keyword evidence="3 4" id="KW-0067">ATP-binding</keyword>
<proteinExistence type="predicted"/>
<keyword evidence="1" id="KW-0436">Ligase</keyword>
<organism evidence="6 7">
    <name type="scientific">Pseudomonas salomonii</name>
    <dbReference type="NCBI Taxonomy" id="191391"/>
    <lineage>
        <taxon>Bacteria</taxon>
        <taxon>Pseudomonadati</taxon>
        <taxon>Pseudomonadota</taxon>
        <taxon>Gammaproteobacteria</taxon>
        <taxon>Pseudomonadales</taxon>
        <taxon>Pseudomonadaceae</taxon>
        <taxon>Pseudomonas</taxon>
    </lineage>
</organism>
<dbReference type="NCBIfam" id="NF005543">
    <property type="entry name" value="PRK07206.1"/>
    <property type="match status" value="1"/>
</dbReference>
<dbReference type="GO" id="GO:0046872">
    <property type="term" value="F:metal ion binding"/>
    <property type="evidence" value="ECO:0007669"/>
    <property type="project" value="InterPro"/>
</dbReference>
<dbReference type="EMBL" id="FNOX01000013">
    <property type="protein sequence ID" value="SDZ58361.1"/>
    <property type="molecule type" value="Genomic_DNA"/>
</dbReference>
<evidence type="ECO:0000256" key="2">
    <source>
        <dbReference type="ARBA" id="ARBA00022741"/>
    </source>
</evidence>
<evidence type="ECO:0000313" key="6">
    <source>
        <dbReference type="EMBL" id="SDZ58361.1"/>
    </source>
</evidence>